<dbReference type="Proteomes" id="UP001498398">
    <property type="component" value="Unassembled WGS sequence"/>
</dbReference>
<protein>
    <submittedName>
        <fullName evidence="2">Uncharacterized protein</fullName>
    </submittedName>
</protein>
<accession>A0ABR1JZF8</accession>
<evidence type="ECO:0000256" key="1">
    <source>
        <dbReference type="SAM" id="MobiDB-lite"/>
    </source>
</evidence>
<keyword evidence="3" id="KW-1185">Reference proteome</keyword>
<organism evidence="2 3">
    <name type="scientific">Marasmiellus scandens</name>
    <dbReference type="NCBI Taxonomy" id="2682957"/>
    <lineage>
        <taxon>Eukaryota</taxon>
        <taxon>Fungi</taxon>
        <taxon>Dikarya</taxon>
        <taxon>Basidiomycota</taxon>
        <taxon>Agaricomycotina</taxon>
        <taxon>Agaricomycetes</taxon>
        <taxon>Agaricomycetidae</taxon>
        <taxon>Agaricales</taxon>
        <taxon>Marasmiineae</taxon>
        <taxon>Omphalotaceae</taxon>
        <taxon>Marasmiellus</taxon>
    </lineage>
</organism>
<feature type="region of interest" description="Disordered" evidence="1">
    <location>
        <begin position="342"/>
        <end position="375"/>
    </location>
</feature>
<name>A0ABR1JZF8_9AGAR</name>
<evidence type="ECO:0000313" key="3">
    <source>
        <dbReference type="Proteomes" id="UP001498398"/>
    </source>
</evidence>
<evidence type="ECO:0000313" key="2">
    <source>
        <dbReference type="EMBL" id="KAK7468907.1"/>
    </source>
</evidence>
<proteinExistence type="predicted"/>
<gene>
    <name evidence="2" type="ORF">VKT23_003404</name>
</gene>
<comment type="caution">
    <text evidence="2">The sequence shown here is derived from an EMBL/GenBank/DDBJ whole genome shotgun (WGS) entry which is preliminary data.</text>
</comment>
<dbReference type="EMBL" id="JBANRG010000003">
    <property type="protein sequence ID" value="KAK7468907.1"/>
    <property type="molecule type" value="Genomic_DNA"/>
</dbReference>
<sequence length="668" mass="76123">MDAQTPVSHCPTAEELDKNHNLLLHRQLTNTARPLTPHDCSSAAVLSGGRFFITTPYRELPLYTTGPIVTNMRLRRDFRFGEHDYLQWPQHWFKPLCHLACIMRRPSPGHEYFVMWWTPTKDFFAEERRGIATGLGKLKLTKRLEIRRVVTGLLQRSLDFVDLHSNKDEVELARKYSRVLRDHLNRLDSLLFSFRQICYAVAAVQRMFLELLALLDYCQVYKPRMNGSNSSSSEPEPLVGAFTWDINDAELLFLARIPFWFIRKVEEVPKVSVAKLSPLVPIALVCQDECPFPEPVVFCGVPNIEVQYTAINNHLLTIFNTHSPFESLRRSRLELASSSNLVLGPNRSSRHNNRSSPYSKQTKTAKPHGRDKFSLPDHELFPPASPCWPSALSRVDRSSPPDPIQGGYAFPDPALIVTVAKYEKTQIYCWNWLRFRDILLFRLSQPSPKLIPNSTWRQLLNGDYKVDFRNQTNQKTAVQKAHVRDLLGNCLLSSGVDIDLDNAPGVVYWKGASFSAASQIPQPVVKEIIWELSLLNFRCELSALDKLLVSKSLNDEASTTHAAQLRGCFSGSDPSNLLNINVDDAHGGFAARMPTARKSSLLALRDVMMDWPCFRERCCSVKDLREDDLYNDIKLELFEIEVVGSYLQYFFDTFGRAAITPLRLDPPV</sequence>
<reference evidence="2 3" key="1">
    <citation type="submission" date="2024-01" db="EMBL/GenBank/DDBJ databases">
        <title>A draft genome for the cacao thread blight pathogen Marasmiellus scandens.</title>
        <authorList>
            <person name="Baruah I.K."/>
            <person name="Leung J."/>
            <person name="Bukari Y."/>
            <person name="Amoako-Attah I."/>
            <person name="Meinhardt L.W."/>
            <person name="Bailey B.A."/>
            <person name="Cohen S.P."/>
        </authorList>
    </citation>
    <scope>NUCLEOTIDE SEQUENCE [LARGE SCALE GENOMIC DNA]</scope>
    <source>
        <strain evidence="2 3">GH-19</strain>
    </source>
</reference>